<sequence>MPQEYPRTSLTRQCIRIRLANSVTNRSKNFRLSEKDFDDSVLEKIYETPAAEEVVKWPSEQSQQLEANSSEIQCVMKLENLPDKVFSENELGKTSIQDLLDFQKEDNGSAQDIIQLYLACRPVDEKDDNNNENDENSHHSPTITHPKVLDEKELGNRSSWTMSPPLTSPSILKCPSSSLSSSKRVSFGATIPAHLQAPSFGKSEMGPAVSE</sequence>
<name>A0AAD2G2A2_9STRA</name>
<dbReference type="EMBL" id="CAKOGP040002047">
    <property type="protein sequence ID" value="CAJ1960128.1"/>
    <property type="molecule type" value="Genomic_DNA"/>
</dbReference>
<accession>A0AAD2G2A2</accession>
<evidence type="ECO:0000256" key="1">
    <source>
        <dbReference type="SAM" id="MobiDB-lite"/>
    </source>
</evidence>
<feature type="compositionally biased region" description="Polar residues" evidence="1">
    <location>
        <begin position="156"/>
        <end position="165"/>
    </location>
</feature>
<protein>
    <submittedName>
        <fullName evidence="2">Uncharacterized protein</fullName>
    </submittedName>
</protein>
<keyword evidence="3" id="KW-1185">Reference proteome</keyword>
<organism evidence="2 3">
    <name type="scientific">Cylindrotheca closterium</name>
    <dbReference type="NCBI Taxonomy" id="2856"/>
    <lineage>
        <taxon>Eukaryota</taxon>
        <taxon>Sar</taxon>
        <taxon>Stramenopiles</taxon>
        <taxon>Ochrophyta</taxon>
        <taxon>Bacillariophyta</taxon>
        <taxon>Bacillariophyceae</taxon>
        <taxon>Bacillariophycidae</taxon>
        <taxon>Bacillariales</taxon>
        <taxon>Bacillariaceae</taxon>
        <taxon>Cylindrotheca</taxon>
    </lineage>
</organism>
<dbReference type="Proteomes" id="UP001295423">
    <property type="component" value="Unassembled WGS sequence"/>
</dbReference>
<comment type="caution">
    <text evidence="2">The sequence shown here is derived from an EMBL/GenBank/DDBJ whole genome shotgun (WGS) entry which is preliminary data.</text>
</comment>
<proteinExistence type="predicted"/>
<feature type="region of interest" description="Disordered" evidence="1">
    <location>
        <begin position="125"/>
        <end position="182"/>
    </location>
</feature>
<feature type="compositionally biased region" description="Low complexity" evidence="1">
    <location>
        <begin position="168"/>
        <end position="182"/>
    </location>
</feature>
<reference evidence="2" key="1">
    <citation type="submission" date="2023-08" db="EMBL/GenBank/DDBJ databases">
        <authorList>
            <person name="Audoor S."/>
            <person name="Bilcke G."/>
        </authorList>
    </citation>
    <scope>NUCLEOTIDE SEQUENCE</scope>
</reference>
<dbReference type="AlphaFoldDB" id="A0AAD2G2A2"/>
<evidence type="ECO:0000313" key="2">
    <source>
        <dbReference type="EMBL" id="CAJ1960128.1"/>
    </source>
</evidence>
<evidence type="ECO:0000313" key="3">
    <source>
        <dbReference type="Proteomes" id="UP001295423"/>
    </source>
</evidence>
<feature type="compositionally biased region" description="Acidic residues" evidence="1">
    <location>
        <begin position="125"/>
        <end position="134"/>
    </location>
</feature>
<gene>
    <name evidence="2" type="ORF">CYCCA115_LOCUS18544</name>
</gene>